<reference evidence="1 2" key="1">
    <citation type="submission" date="2018-11" db="EMBL/GenBank/DDBJ databases">
        <title>Genomes From Bacteria Associated with the Canine Oral Cavity: a Test Case for Automated Genome-Based Taxonomic Assignment.</title>
        <authorList>
            <person name="Coil D.A."/>
            <person name="Jospin G."/>
            <person name="Darling A.E."/>
            <person name="Wallis C."/>
            <person name="Davis I.J."/>
            <person name="Harris S."/>
            <person name="Eisen J.A."/>
            <person name="Holcombe L.J."/>
            <person name="O'Flynn C."/>
        </authorList>
    </citation>
    <scope>NUCLEOTIDE SEQUENCE [LARGE SCALE GENOMIC DNA]</scope>
    <source>
        <strain evidence="1 2">COT-280</strain>
    </source>
</reference>
<organism evidence="1 2">
    <name type="scientific">Conchiformibius steedae</name>
    <dbReference type="NCBI Taxonomy" id="153493"/>
    <lineage>
        <taxon>Bacteria</taxon>
        <taxon>Pseudomonadati</taxon>
        <taxon>Pseudomonadota</taxon>
        <taxon>Betaproteobacteria</taxon>
        <taxon>Neisseriales</taxon>
        <taxon>Neisseriaceae</taxon>
        <taxon>Conchiformibius</taxon>
    </lineage>
</organism>
<accession>A0A3P2A0C9</accession>
<name>A0A3P2A0C9_9NEIS</name>
<evidence type="ECO:0000313" key="2">
    <source>
        <dbReference type="Proteomes" id="UP000269923"/>
    </source>
</evidence>
<sequence>MDNQTQVWISEVLGWAEHFYIGNGYPHVDYKRMFILEHKQHNAQVVNSDVVFTAEEEAELQHLWSLSRQAWGKASDLHGMAILPDKLWTSDVNSPSPNLSAFTITGNYLVLSEACGEILQQFNLGNSQLVKLQIYNMGTLEPDDKRFFYFFDLAEWRHYVLPEKSASCRSSGYERNGYQRHVYRPWKGDLVLSKEAPYCDLDIWHDPMLMRSVFLSKRLYQALNDAGMSQDWHLTPCVID</sequence>
<keyword evidence="2" id="KW-1185">Reference proteome</keyword>
<protein>
    <submittedName>
        <fullName evidence="1">Uncharacterized protein</fullName>
    </submittedName>
</protein>
<dbReference type="AlphaFoldDB" id="A0A3P2A0C9"/>
<dbReference type="OrthoDB" id="7675848at2"/>
<gene>
    <name evidence="1" type="ORF">EII21_11315</name>
</gene>
<dbReference type="STRING" id="1121352.GCA_000620925_01626"/>
<proteinExistence type="predicted"/>
<dbReference type="EMBL" id="RQYC01000049">
    <property type="protein sequence ID" value="RRD88548.1"/>
    <property type="molecule type" value="Genomic_DNA"/>
</dbReference>
<evidence type="ECO:0000313" key="1">
    <source>
        <dbReference type="EMBL" id="RRD88548.1"/>
    </source>
</evidence>
<comment type="caution">
    <text evidence="1">The sequence shown here is derived from an EMBL/GenBank/DDBJ whole genome shotgun (WGS) entry which is preliminary data.</text>
</comment>
<dbReference type="Proteomes" id="UP000269923">
    <property type="component" value="Unassembled WGS sequence"/>
</dbReference>
<dbReference type="RefSeq" id="WP_124796509.1">
    <property type="nucleotide sequence ID" value="NZ_RQYC01000049.1"/>
</dbReference>